<feature type="region of interest" description="Disordered" evidence="7">
    <location>
        <begin position="723"/>
        <end position="901"/>
    </location>
</feature>
<dbReference type="InterPro" id="IPR010920">
    <property type="entry name" value="LSM_dom_sf"/>
</dbReference>
<gene>
    <name evidence="10" type="ORF">VHEMI00718</name>
</gene>
<feature type="compositionally biased region" description="Basic residues" evidence="7">
    <location>
        <begin position="885"/>
        <end position="901"/>
    </location>
</feature>
<feature type="compositionally biased region" description="Basic and acidic residues" evidence="7">
    <location>
        <begin position="744"/>
        <end position="757"/>
    </location>
</feature>
<evidence type="ECO:0000256" key="3">
    <source>
        <dbReference type="ARBA" id="ARBA00022692"/>
    </source>
</evidence>
<organism evidence="10 11">
    <name type="scientific">[Torrubiella] hemipterigena</name>
    <dbReference type="NCBI Taxonomy" id="1531966"/>
    <lineage>
        <taxon>Eukaryota</taxon>
        <taxon>Fungi</taxon>
        <taxon>Dikarya</taxon>
        <taxon>Ascomycota</taxon>
        <taxon>Pezizomycotina</taxon>
        <taxon>Sordariomycetes</taxon>
        <taxon>Hypocreomycetidae</taxon>
        <taxon>Hypocreales</taxon>
        <taxon>Clavicipitaceae</taxon>
        <taxon>Clavicipitaceae incertae sedis</taxon>
        <taxon>'Torrubiella' clade</taxon>
    </lineage>
</organism>
<dbReference type="GO" id="GO:0005789">
    <property type="term" value="C:endoplasmic reticulum membrane"/>
    <property type="evidence" value="ECO:0007669"/>
    <property type="project" value="UniProtKB-SubCell"/>
</dbReference>
<dbReference type="PANTHER" id="PTHR31323:SF14">
    <property type="entry name" value="MECHANOSENSITIVE ION CHANNEL PROTEIN MSY2"/>
    <property type="match status" value="1"/>
</dbReference>
<evidence type="ECO:0000256" key="2">
    <source>
        <dbReference type="ARBA" id="ARBA00008017"/>
    </source>
</evidence>
<dbReference type="InterPro" id="IPR002048">
    <property type="entry name" value="EF_hand_dom"/>
</dbReference>
<proteinExistence type="inferred from homology"/>
<dbReference type="HOGENOM" id="CLU_010480_0_1_1"/>
<dbReference type="InterPro" id="IPR016688">
    <property type="entry name" value="MscS-like_plants/fungi"/>
</dbReference>
<feature type="region of interest" description="Disordered" evidence="7">
    <location>
        <begin position="57"/>
        <end position="76"/>
    </location>
</feature>
<evidence type="ECO:0000313" key="10">
    <source>
        <dbReference type="EMBL" id="CEJ80540.1"/>
    </source>
</evidence>
<feature type="region of interest" description="Disordered" evidence="7">
    <location>
        <begin position="1"/>
        <end position="48"/>
    </location>
</feature>
<dbReference type="PIRSF" id="PIRSF017209">
    <property type="entry name" value="Memb_At2g17000_prd"/>
    <property type="match status" value="1"/>
</dbReference>
<dbReference type="Gene3D" id="2.30.30.60">
    <property type="match status" value="1"/>
</dbReference>
<dbReference type="Proteomes" id="UP000039046">
    <property type="component" value="Unassembled WGS sequence"/>
</dbReference>
<comment type="similarity">
    <text evidence="2 6">Belongs to the MscS (TC 1.A.23) family.</text>
</comment>
<evidence type="ECO:0000313" key="11">
    <source>
        <dbReference type="Proteomes" id="UP000039046"/>
    </source>
</evidence>
<feature type="compositionally biased region" description="Polar residues" evidence="7">
    <location>
        <begin position="1"/>
        <end position="13"/>
    </location>
</feature>
<feature type="transmembrane region" description="Helical" evidence="8">
    <location>
        <begin position="488"/>
        <end position="506"/>
    </location>
</feature>
<keyword evidence="4 8" id="KW-1133">Transmembrane helix</keyword>
<name>A0A0A1T359_9HYPO</name>
<keyword evidence="6" id="KW-0256">Endoplasmic reticulum</keyword>
<evidence type="ECO:0000259" key="9">
    <source>
        <dbReference type="PROSITE" id="PS50222"/>
    </source>
</evidence>
<dbReference type="PANTHER" id="PTHR31323">
    <property type="entry name" value="MECHANOSENSITIVE ION CHANNEL PROTEIN MSY2"/>
    <property type="match status" value="1"/>
</dbReference>
<dbReference type="AlphaFoldDB" id="A0A0A1T359"/>
<dbReference type="EMBL" id="CDHN01000001">
    <property type="protein sequence ID" value="CEJ80540.1"/>
    <property type="molecule type" value="Genomic_DNA"/>
</dbReference>
<evidence type="ECO:0000256" key="1">
    <source>
        <dbReference type="ARBA" id="ARBA00004127"/>
    </source>
</evidence>
<feature type="transmembrane region" description="Helical" evidence="8">
    <location>
        <begin position="113"/>
        <end position="135"/>
    </location>
</feature>
<sequence>MVTFSSPRASQRSGFHALDGGADEMTERDIPLTTVRSAASTGSRMPNQTINRLNSAYDASSSTTEEKSTGSILHKHAGKRKKVERLSRKGTGDSVEVNALGRLYRRVVSSSPVVRNLVYIIPIGIFIAIPIIILVHGGAKLNRDSQEDTKDGDSVAKDGPTALRILVWVEIWWLSLWVGKLAAWLLPKVFMFLCGIVSAGVRKYATVLKNLKIPLSLFFWGLASFISFDRIFTDALNIENNPVKGLYGPTPWVVAVDRVLKALFGCSGVLLAEKAWVQIIGVTYHQRSFANRIKDSKHEIRLLGLLYEASRTLFPMYCTEFAEEDYIIDDSIEMMLRKKSGHHKRTGSATPMKLIGDVSRLGGKVTSAFGNVASEIAGKQVFNPHSAHSIVIEALEKRLPSEALARRIWLSFVCEGRDALFVEDFYEVLGPEYTAEAEEAFGMIDADLNGDISLDEMVLKVVELGKERKAISEGMKDIGQALQAFDKVLLFIVLIVSIFIFLWAFQSDFLKTVATAGTALLSLSFVFATTTQEFLGSCIFLFVKHPYDVGDRVEINKTQMVVERISLLYSVFVRTDKMQTVQVPNIQLNNLWVDNVTRSRAMIECFEVNVSYDTSFEDIELLRVEMEKFVRAPENSRDFHPDFNIGVGSVNNLDKMTLEFVIKHKSNWHNDSIRATRRSKFMCALALALKKVPIYAPGGGTETLGGPTNPTYSVAVTDAFASQSREDAAKSKDSARMVPTAKEQTAKEHQQAEEHAVSELNTRPLHVETTLSAWDTRDSEPQNSPGDFAAEDDPLRSREIQQMRNDLHKKESQRGRRKAGDTISATPVDGRFPSKSGGPRLGTFDEEAQTEIPLSQHFRDQVSSPMVMTEEEQQQGRPSMSSVRRAVHWPTKTRSRSPHRQ</sequence>
<dbReference type="InterPro" id="IPR023408">
    <property type="entry name" value="MscS_beta-dom_sf"/>
</dbReference>
<dbReference type="GO" id="GO:0006874">
    <property type="term" value="P:intracellular calcium ion homeostasis"/>
    <property type="evidence" value="ECO:0007669"/>
    <property type="project" value="TreeGrafter"/>
</dbReference>
<dbReference type="InterPro" id="IPR006685">
    <property type="entry name" value="MscS_channel_2nd"/>
</dbReference>
<dbReference type="OrthoDB" id="544685at2759"/>
<keyword evidence="3 8" id="KW-0812">Transmembrane</keyword>
<dbReference type="Pfam" id="PF00924">
    <property type="entry name" value="MS_channel_2nd"/>
    <property type="match status" value="1"/>
</dbReference>
<dbReference type="InterPro" id="IPR058650">
    <property type="entry name" value="Msy1/2-like"/>
</dbReference>
<feature type="compositionally biased region" description="Polar residues" evidence="7">
    <location>
        <begin position="34"/>
        <end position="48"/>
    </location>
</feature>
<feature type="transmembrane region" description="Helical" evidence="8">
    <location>
        <begin position="518"/>
        <end position="543"/>
    </location>
</feature>
<reference evidence="10 11" key="1">
    <citation type="journal article" date="2015" name="Genome Announc.">
        <title>Draft Genome Sequence and Gene Annotation of the Entomopathogenic Fungus Verticillium hemipterigenum.</title>
        <authorList>
            <person name="Horn F."/>
            <person name="Habel A."/>
            <person name="Scharf D.H."/>
            <person name="Dworschak J."/>
            <person name="Brakhage A.A."/>
            <person name="Guthke R."/>
            <person name="Hertweck C."/>
            <person name="Linde J."/>
        </authorList>
    </citation>
    <scope>NUCLEOTIDE SEQUENCE [LARGE SCALE GENOMIC DNA]</scope>
</reference>
<feature type="compositionally biased region" description="Basic and acidic residues" evidence="7">
    <location>
        <begin position="724"/>
        <end position="735"/>
    </location>
</feature>
<keyword evidence="11" id="KW-1185">Reference proteome</keyword>
<evidence type="ECO:0000256" key="6">
    <source>
        <dbReference type="PIRNR" id="PIRNR017209"/>
    </source>
</evidence>
<accession>A0A0A1T359</accession>
<dbReference type="GO" id="GO:0005509">
    <property type="term" value="F:calcium ion binding"/>
    <property type="evidence" value="ECO:0007669"/>
    <property type="project" value="InterPro"/>
</dbReference>
<dbReference type="Pfam" id="PF25886">
    <property type="entry name" value="Msy1"/>
    <property type="match status" value="1"/>
</dbReference>
<dbReference type="GO" id="GO:0005262">
    <property type="term" value="F:calcium channel activity"/>
    <property type="evidence" value="ECO:0007669"/>
    <property type="project" value="TreeGrafter"/>
</dbReference>
<dbReference type="STRING" id="1531966.A0A0A1T359"/>
<feature type="domain" description="EF-hand" evidence="9">
    <location>
        <begin position="432"/>
        <end position="467"/>
    </location>
</feature>
<evidence type="ECO:0000256" key="8">
    <source>
        <dbReference type="SAM" id="Phobius"/>
    </source>
</evidence>
<evidence type="ECO:0000256" key="7">
    <source>
        <dbReference type="SAM" id="MobiDB-lite"/>
    </source>
</evidence>
<dbReference type="SUPFAM" id="SSF50182">
    <property type="entry name" value="Sm-like ribonucleoproteins"/>
    <property type="match status" value="1"/>
</dbReference>
<feature type="compositionally biased region" description="Basic and acidic residues" evidence="7">
    <location>
        <begin position="793"/>
        <end position="820"/>
    </location>
</feature>
<protein>
    <recommendedName>
        <fullName evidence="6">Mechanosensitive ion channel protein</fullName>
    </recommendedName>
</protein>
<keyword evidence="5 6" id="KW-0472">Membrane</keyword>
<feature type="transmembrane region" description="Helical" evidence="8">
    <location>
        <begin position="181"/>
        <end position="201"/>
    </location>
</feature>
<comment type="subcellular location">
    <subcellularLocation>
        <location evidence="1">Endomembrane system</location>
        <topology evidence="1">Multi-pass membrane protein</topology>
    </subcellularLocation>
    <subcellularLocation>
        <location evidence="6">Endoplasmic reticulum membrane</location>
    </subcellularLocation>
</comment>
<dbReference type="PROSITE" id="PS50222">
    <property type="entry name" value="EF_HAND_2"/>
    <property type="match status" value="1"/>
</dbReference>
<evidence type="ECO:0000256" key="5">
    <source>
        <dbReference type="ARBA" id="ARBA00023136"/>
    </source>
</evidence>
<evidence type="ECO:0000256" key="4">
    <source>
        <dbReference type="ARBA" id="ARBA00022989"/>
    </source>
</evidence>